<dbReference type="Gene3D" id="1.10.3210.10">
    <property type="entry name" value="Hypothetical protein af1432"/>
    <property type="match status" value="1"/>
</dbReference>
<accession>A0A1F6TPW1</accession>
<dbReference type="EMBL" id="MFTD01000002">
    <property type="protein sequence ID" value="OGI47174.1"/>
    <property type="molecule type" value="Genomic_DNA"/>
</dbReference>
<dbReference type="SMART" id="SM00471">
    <property type="entry name" value="HDc"/>
    <property type="match status" value="1"/>
</dbReference>
<dbReference type="InterPro" id="IPR006674">
    <property type="entry name" value="HD_domain"/>
</dbReference>
<comment type="caution">
    <text evidence="2">The sequence shown here is derived from an EMBL/GenBank/DDBJ whole genome shotgun (WGS) entry which is preliminary data.</text>
</comment>
<dbReference type="AlphaFoldDB" id="A0A1F6TPW1"/>
<protein>
    <recommendedName>
        <fullName evidence="1">HD/PDEase domain-containing protein</fullName>
    </recommendedName>
</protein>
<proteinExistence type="predicted"/>
<evidence type="ECO:0000313" key="2">
    <source>
        <dbReference type="EMBL" id="OGI47174.1"/>
    </source>
</evidence>
<sequence>MRKISEIYTQYKIMPNLQEHMFRVAAVASLICDNFNESLPNEEIITACLLHDMGNIIKFKWDSPLGLLEPKLEYWKKVQSEYIEKYGENVHEATLSILKELKLDKIVSIVESFNNDNPYDSDNILKNNSWVIKICLYSDERVAPFGVTSIEERLIENRKRLENRGILMSEEKYIFIKNSLLELEQQIFTKCKIKPSDITDEAISSLVLGLKNFVVK</sequence>
<organism evidence="2 3">
    <name type="scientific">Candidatus Nomurabacteria bacterium GWB1_40_6</name>
    <dbReference type="NCBI Taxonomy" id="1801727"/>
    <lineage>
        <taxon>Bacteria</taxon>
        <taxon>Candidatus Nomuraibacteriota</taxon>
    </lineage>
</organism>
<dbReference type="SUPFAM" id="SSF109604">
    <property type="entry name" value="HD-domain/PDEase-like"/>
    <property type="match status" value="1"/>
</dbReference>
<dbReference type="Pfam" id="PF01966">
    <property type="entry name" value="HD"/>
    <property type="match status" value="1"/>
</dbReference>
<feature type="domain" description="HD/PDEase" evidence="1">
    <location>
        <begin position="13"/>
        <end position="122"/>
    </location>
</feature>
<evidence type="ECO:0000313" key="3">
    <source>
        <dbReference type="Proteomes" id="UP000176484"/>
    </source>
</evidence>
<dbReference type="CDD" id="cd00077">
    <property type="entry name" value="HDc"/>
    <property type="match status" value="1"/>
</dbReference>
<name>A0A1F6TPW1_9BACT</name>
<dbReference type="InterPro" id="IPR003607">
    <property type="entry name" value="HD/PDEase_dom"/>
</dbReference>
<reference evidence="2 3" key="1">
    <citation type="journal article" date="2016" name="Nat. Commun.">
        <title>Thousands of microbial genomes shed light on interconnected biogeochemical processes in an aquifer system.</title>
        <authorList>
            <person name="Anantharaman K."/>
            <person name="Brown C.T."/>
            <person name="Hug L.A."/>
            <person name="Sharon I."/>
            <person name="Castelle C.J."/>
            <person name="Probst A.J."/>
            <person name="Thomas B.C."/>
            <person name="Singh A."/>
            <person name="Wilkins M.J."/>
            <person name="Karaoz U."/>
            <person name="Brodie E.L."/>
            <person name="Williams K.H."/>
            <person name="Hubbard S.S."/>
            <person name="Banfield J.F."/>
        </authorList>
    </citation>
    <scope>NUCLEOTIDE SEQUENCE [LARGE SCALE GENOMIC DNA]</scope>
</reference>
<dbReference type="Proteomes" id="UP000176484">
    <property type="component" value="Unassembled WGS sequence"/>
</dbReference>
<evidence type="ECO:0000259" key="1">
    <source>
        <dbReference type="SMART" id="SM00471"/>
    </source>
</evidence>
<gene>
    <name evidence="2" type="ORF">A2121_01660</name>
</gene>